<dbReference type="AlphaFoldDB" id="G9EQP7"/>
<dbReference type="InParanoid" id="G9EQP7"/>
<reference evidence="2 3" key="1">
    <citation type="journal article" date="2011" name="BMC Genomics">
        <title>Insight into cross-talk between intra-amoebal pathogens.</title>
        <authorList>
            <person name="Gimenez G."/>
            <person name="Bertelli C."/>
            <person name="Moliner C."/>
            <person name="Robert C."/>
            <person name="Raoult D."/>
            <person name="Fournier P.E."/>
            <person name="Greub G."/>
        </authorList>
    </citation>
    <scope>NUCLEOTIDE SEQUENCE [LARGE SCALE GENOMIC DNA]</scope>
    <source>
        <strain evidence="2 3">LLAP12</strain>
    </source>
</reference>
<name>G9EQP7_9GAMM</name>
<evidence type="ECO:0000313" key="2">
    <source>
        <dbReference type="EMBL" id="EHL30410.1"/>
    </source>
</evidence>
<dbReference type="HOGENOM" id="CLU_2880343_0_0_6"/>
<protein>
    <submittedName>
        <fullName evidence="2">Uncharacterized protein</fullName>
    </submittedName>
</protein>
<dbReference type="EMBL" id="JH413831">
    <property type="protein sequence ID" value="EHL30410.1"/>
    <property type="molecule type" value="Genomic_DNA"/>
</dbReference>
<organism evidence="2 3">
    <name type="scientific">Legionella drancourtii LLAP12</name>
    <dbReference type="NCBI Taxonomy" id="658187"/>
    <lineage>
        <taxon>Bacteria</taxon>
        <taxon>Pseudomonadati</taxon>
        <taxon>Pseudomonadota</taxon>
        <taxon>Gammaproteobacteria</taxon>
        <taxon>Legionellales</taxon>
        <taxon>Legionellaceae</taxon>
        <taxon>Legionella</taxon>
    </lineage>
</organism>
<proteinExistence type="predicted"/>
<gene>
    <name evidence="2" type="ORF">LDG_7598</name>
</gene>
<evidence type="ECO:0000256" key="1">
    <source>
        <dbReference type="SAM" id="MobiDB-lite"/>
    </source>
</evidence>
<dbReference type="Proteomes" id="UP000002770">
    <property type="component" value="Unassembled WGS sequence"/>
</dbReference>
<keyword evidence="3" id="KW-1185">Reference proteome</keyword>
<accession>G9EQP7</accession>
<evidence type="ECO:0000313" key="3">
    <source>
        <dbReference type="Proteomes" id="UP000002770"/>
    </source>
</evidence>
<feature type="region of interest" description="Disordered" evidence="1">
    <location>
        <begin position="1"/>
        <end position="21"/>
    </location>
</feature>
<sequence>MKKKAPNPNFLPKQPMNDNKKSIIENNFMNRRLLNPEDNHRNTANFPFLIILLTSSFDSFFDE</sequence>